<evidence type="ECO:0000256" key="1">
    <source>
        <dbReference type="ARBA" id="ARBA00022553"/>
    </source>
</evidence>
<dbReference type="Pfam" id="PF00196">
    <property type="entry name" value="GerE"/>
    <property type="match status" value="1"/>
</dbReference>
<keyword evidence="2" id="KW-0805">Transcription regulation</keyword>
<dbReference type="Pfam" id="PF00072">
    <property type="entry name" value="Response_reg"/>
    <property type="match status" value="1"/>
</dbReference>
<proteinExistence type="predicted"/>
<evidence type="ECO:0000313" key="9">
    <source>
        <dbReference type="Proteomes" id="UP000028713"/>
    </source>
</evidence>
<dbReference type="SUPFAM" id="SSF52172">
    <property type="entry name" value="CheY-like"/>
    <property type="match status" value="1"/>
</dbReference>
<dbReference type="CDD" id="cd17535">
    <property type="entry name" value="REC_NarL-like"/>
    <property type="match status" value="1"/>
</dbReference>
<evidence type="ECO:0000256" key="4">
    <source>
        <dbReference type="ARBA" id="ARBA00023163"/>
    </source>
</evidence>
<accession>A0A085Z1K7</accession>
<sequence>MKTIPIAIVDDHTLMSKALENMIAENPQYKVVMNHPNGEDFIEALEKTADLPAVVLMDINMPFKNGIETTEWLSENHPDIKVIALTMEDDEKVLIKMLKAGAKGYLLKDMQPSILFQAIDTVFEKGSFYTDFVAQKLLKVKTEDLKNQSLLSELKEREIEFIKFACSELTYKEIADKMFLSPKTIDGYRDSVFIKLDIKNRVGLVLFAMKHNLC</sequence>
<dbReference type="InterPro" id="IPR001789">
    <property type="entry name" value="Sig_transdc_resp-reg_receiver"/>
</dbReference>
<keyword evidence="4" id="KW-0804">Transcription</keyword>
<evidence type="ECO:0000259" key="6">
    <source>
        <dbReference type="PROSITE" id="PS50043"/>
    </source>
</evidence>
<dbReference type="SMART" id="SM00448">
    <property type="entry name" value="REC"/>
    <property type="match status" value="1"/>
</dbReference>
<dbReference type="SUPFAM" id="SSF46894">
    <property type="entry name" value="C-terminal effector domain of the bipartite response regulators"/>
    <property type="match status" value="1"/>
</dbReference>
<dbReference type="InterPro" id="IPR058245">
    <property type="entry name" value="NreC/VraR/RcsB-like_REC"/>
</dbReference>
<evidence type="ECO:0000256" key="5">
    <source>
        <dbReference type="PROSITE-ProRule" id="PRU00169"/>
    </source>
</evidence>
<dbReference type="Proteomes" id="UP000028713">
    <property type="component" value="Unassembled WGS sequence"/>
</dbReference>
<dbReference type="OrthoDB" id="9795108at2"/>
<dbReference type="PROSITE" id="PS50110">
    <property type="entry name" value="RESPONSE_REGULATORY"/>
    <property type="match status" value="1"/>
</dbReference>
<feature type="domain" description="Response regulatory" evidence="7">
    <location>
        <begin position="5"/>
        <end position="123"/>
    </location>
</feature>
<evidence type="ECO:0000259" key="7">
    <source>
        <dbReference type="PROSITE" id="PS50110"/>
    </source>
</evidence>
<dbReference type="GO" id="GO:0003677">
    <property type="term" value="F:DNA binding"/>
    <property type="evidence" value="ECO:0007669"/>
    <property type="project" value="UniProtKB-KW"/>
</dbReference>
<feature type="modified residue" description="4-aspartylphosphate" evidence="5">
    <location>
        <position position="58"/>
    </location>
</feature>
<gene>
    <name evidence="8" type="ORF">IX39_12805</name>
</gene>
<keyword evidence="3" id="KW-0238">DNA-binding</keyword>
<dbReference type="InterPro" id="IPR000792">
    <property type="entry name" value="Tscrpt_reg_LuxR_C"/>
</dbReference>
<dbReference type="AlphaFoldDB" id="A0A085Z1K7"/>
<comment type="caution">
    <text evidence="8">The sequence shown here is derived from an EMBL/GenBank/DDBJ whole genome shotgun (WGS) entry which is preliminary data.</text>
</comment>
<dbReference type="Gene3D" id="3.40.50.2300">
    <property type="match status" value="1"/>
</dbReference>
<dbReference type="RefSeq" id="WP_034677517.1">
    <property type="nucleotide sequence ID" value="NZ_FPAP01000006.1"/>
</dbReference>
<dbReference type="InterPro" id="IPR016032">
    <property type="entry name" value="Sig_transdc_resp-reg_C-effctor"/>
</dbReference>
<organism evidence="8 9">
    <name type="scientific">Chryseobacterium formosense</name>
    <dbReference type="NCBI Taxonomy" id="236814"/>
    <lineage>
        <taxon>Bacteria</taxon>
        <taxon>Pseudomonadati</taxon>
        <taxon>Bacteroidota</taxon>
        <taxon>Flavobacteriia</taxon>
        <taxon>Flavobacteriales</taxon>
        <taxon>Weeksellaceae</taxon>
        <taxon>Chryseobacterium group</taxon>
        <taxon>Chryseobacterium</taxon>
    </lineage>
</organism>
<feature type="domain" description="HTH luxR-type" evidence="6">
    <location>
        <begin position="147"/>
        <end position="212"/>
    </location>
</feature>
<dbReference type="eggNOG" id="COG2197">
    <property type="taxonomic scope" value="Bacteria"/>
</dbReference>
<dbReference type="PANTHER" id="PTHR43214">
    <property type="entry name" value="TWO-COMPONENT RESPONSE REGULATOR"/>
    <property type="match status" value="1"/>
</dbReference>
<dbReference type="EMBL" id="JPRP01000002">
    <property type="protein sequence ID" value="KFE98320.1"/>
    <property type="molecule type" value="Genomic_DNA"/>
</dbReference>
<dbReference type="PROSITE" id="PS50043">
    <property type="entry name" value="HTH_LUXR_2"/>
    <property type="match status" value="1"/>
</dbReference>
<dbReference type="InterPro" id="IPR011006">
    <property type="entry name" value="CheY-like_superfamily"/>
</dbReference>
<name>A0A085Z1K7_9FLAO</name>
<dbReference type="STRING" id="236814.IX39_12805"/>
<reference evidence="8 9" key="1">
    <citation type="submission" date="2014-07" db="EMBL/GenBank/DDBJ databases">
        <title>Genome of Chryseobacterium formosense LMG 24722.</title>
        <authorList>
            <person name="Pipes S.E."/>
            <person name="Stropko S.J."/>
            <person name="Newman J.D."/>
        </authorList>
    </citation>
    <scope>NUCLEOTIDE SEQUENCE [LARGE SCALE GENOMIC DNA]</scope>
    <source>
        <strain evidence="8 9">LMG 24722</strain>
    </source>
</reference>
<dbReference type="GO" id="GO:0000160">
    <property type="term" value="P:phosphorelay signal transduction system"/>
    <property type="evidence" value="ECO:0007669"/>
    <property type="project" value="InterPro"/>
</dbReference>
<dbReference type="CDD" id="cd06170">
    <property type="entry name" value="LuxR_C_like"/>
    <property type="match status" value="1"/>
</dbReference>
<evidence type="ECO:0000313" key="8">
    <source>
        <dbReference type="EMBL" id="KFE98320.1"/>
    </source>
</evidence>
<dbReference type="PANTHER" id="PTHR43214:SF41">
    <property type="entry name" value="NITRATE_NITRITE RESPONSE REGULATOR PROTEIN NARP"/>
    <property type="match status" value="1"/>
</dbReference>
<dbReference type="GO" id="GO:0006355">
    <property type="term" value="P:regulation of DNA-templated transcription"/>
    <property type="evidence" value="ECO:0007669"/>
    <property type="project" value="InterPro"/>
</dbReference>
<evidence type="ECO:0000256" key="3">
    <source>
        <dbReference type="ARBA" id="ARBA00023125"/>
    </source>
</evidence>
<protein>
    <submittedName>
        <fullName evidence="8">Ligand-binding protein SH3</fullName>
    </submittedName>
</protein>
<evidence type="ECO:0000256" key="2">
    <source>
        <dbReference type="ARBA" id="ARBA00023015"/>
    </source>
</evidence>
<dbReference type="SMART" id="SM00421">
    <property type="entry name" value="HTH_LUXR"/>
    <property type="match status" value="1"/>
</dbReference>
<keyword evidence="1 5" id="KW-0597">Phosphoprotein</keyword>
<dbReference type="InterPro" id="IPR039420">
    <property type="entry name" value="WalR-like"/>
</dbReference>
<keyword evidence="9" id="KW-1185">Reference proteome</keyword>